<dbReference type="InParanoid" id="A0A6P6YLB8"/>
<sequence>MSTRMIIGLLGMYACALLFMYRAGVSVALVYMTQQSKLSTLNRTTTEIIDQYFDWNQNKQGTILGSSFYLYWCLPTIIGSFTDRYGGQWFAFIGIIGPCILSAITPLAVDYYQDFALIIIQIMIGGFHAFTYPAWFSLFSKWFYGNERTQANSWMQIGNAIGCSAMYLLAGHLCTLSKIGWHLIFYVMAILHLPWIVLWLWYGSDDPLENKRISDMELQFIQQKVSMPFTISKSKKNTIRRTPWLKILISPVIWSSVICKMCCAFGFFLILNKMPSYFAIVFELTIEENGLISALVVFAFGIGSFISPILCNFFIKHFQISPLLIRKISQNIAMVGPAICLLGITHYHQQQQKCSQNIVFALMIIAMFLHGFFTSGEWTIVSEYSRNYTGSIVGFAHSLAFLMGIIGPWLVGLVFETSSTSTSSSFGETAIEKWNFIFYITTAIYLFGNMIFTIFGTDQQQEWDKI</sequence>
<organism evidence="9 10">
    <name type="scientific">Dermatophagoides pteronyssinus</name>
    <name type="common">European house dust mite</name>
    <dbReference type="NCBI Taxonomy" id="6956"/>
    <lineage>
        <taxon>Eukaryota</taxon>
        <taxon>Metazoa</taxon>
        <taxon>Ecdysozoa</taxon>
        <taxon>Arthropoda</taxon>
        <taxon>Chelicerata</taxon>
        <taxon>Arachnida</taxon>
        <taxon>Acari</taxon>
        <taxon>Acariformes</taxon>
        <taxon>Sarcoptiformes</taxon>
        <taxon>Astigmata</taxon>
        <taxon>Psoroptidia</taxon>
        <taxon>Analgoidea</taxon>
        <taxon>Pyroglyphidae</taxon>
        <taxon>Dermatophagoidinae</taxon>
        <taxon>Dermatophagoides</taxon>
    </lineage>
</organism>
<dbReference type="KEGG" id="dpte:113799551"/>
<dbReference type="InterPro" id="IPR036259">
    <property type="entry name" value="MFS_trans_sf"/>
</dbReference>
<evidence type="ECO:0000313" key="10">
    <source>
        <dbReference type="RefSeq" id="XP_027205997.1"/>
    </source>
</evidence>
<dbReference type="Gene3D" id="1.20.1250.20">
    <property type="entry name" value="MFS general substrate transporter like domains"/>
    <property type="match status" value="1"/>
</dbReference>
<dbReference type="SUPFAM" id="SSF103473">
    <property type="entry name" value="MFS general substrate transporter"/>
    <property type="match status" value="1"/>
</dbReference>
<dbReference type="InterPro" id="IPR020846">
    <property type="entry name" value="MFS_dom"/>
</dbReference>
<dbReference type="PROSITE" id="PS51257">
    <property type="entry name" value="PROKAR_LIPOPROTEIN"/>
    <property type="match status" value="1"/>
</dbReference>
<comment type="subcellular location">
    <subcellularLocation>
        <location evidence="1">Membrane</location>
        <topology evidence="1">Multi-pass membrane protein</topology>
    </subcellularLocation>
</comment>
<dbReference type="GO" id="GO:0006820">
    <property type="term" value="P:monoatomic anion transport"/>
    <property type="evidence" value="ECO:0007669"/>
    <property type="project" value="TreeGrafter"/>
</dbReference>
<feature type="transmembrane region" description="Helical" evidence="7">
    <location>
        <begin position="358"/>
        <end position="380"/>
    </location>
</feature>
<dbReference type="OrthoDB" id="6493426at2759"/>
<reference evidence="10" key="1">
    <citation type="submission" date="2025-08" db="UniProtKB">
        <authorList>
            <consortium name="RefSeq"/>
        </authorList>
    </citation>
    <scope>IDENTIFICATION</scope>
    <source>
        <strain evidence="10">Airmid</strain>
    </source>
</reference>
<feature type="transmembrane region" description="Helical" evidence="7">
    <location>
        <begin position="89"/>
        <end position="109"/>
    </location>
</feature>
<keyword evidence="9" id="KW-1185">Reference proteome</keyword>
<protein>
    <submittedName>
        <fullName evidence="10">Sialin-like</fullName>
    </submittedName>
</protein>
<evidence type="ECO:0000256" key="2">
    <source>
        <dbReference type="ARBA" id="ARBA00022448"/>
    </source>
</evidence>
<feature type="domain" description="Major facilitator superfamily (MFS) profile" evidence="8">
    <location>
        <begin position="1"/>
        <end position="460"/>
    </location>
</feature>
<dbReference type="PROSITE" id="PS50850">
    <property type="entry name" value="MFS"/>
    <property type="match status" value="1"/>
</dbReference>
<feature type="transmembrane region" description="Helical" evidence="7">
    <location>
        <begin position="291"/>
        <end position="315"/>
    </location>
</feature>
<dbReference type="PANTHER" id="PTHR11662">
    <property type="entry name" value="SOLUTE CARRIER FAMILY 17"/>
    <property type="match status" value="1"/>
</dbReference>
<feature type="transmembrane region" description="Helical" evidence="7">
    <location>
        <begin position="115"/>
        <end position="139"/>
    </location>
</feature>
<dbReference type="OMA" id="FPSMRLM"/>
<feature type="transmembrane region" description="Helical" evidence="7">
    <location>
        <begin position="179"/>
        <end position="202"/>
    </location>
</feature>
<feature type="transmembrane region" description="Helical" evidence="7">
    <location>
        <begin position="151"/>
        <end position="173"/>
    </location>
</feature>
<dbReference type="RefSeq" id="XP_027205997.1">
    <property type="nucleotide sequence ID" value="XM_027350196.1"/>
</dbReference>
<dbReference type="FunFam" id="1.20.1250.20:FF:000003">
    <property type="entry name" value="Solute carrier family 17 member 3"/>
    <property type="match status" value="1"/>
</dbReference>
<evidence type="ECO:0000256" key="4">
    <source>
        <dbReference type="ARBA" id="ARBA00022847"/>
    </source>
</evidence>
<evidence type="ECO:0000256" key="5">
    <source>
        <dbReference type="ARBA" id="ARBA00022989"/>
    </source>
</evidence>
<evidence type="ECO:0000256" key="6">
    <source>
        <dbReference type="ARBA" id="ARBA00023136"/>
    </source>
</evidence>
<keyword evidence="2" id="KW-0813">Transport</keyword>
<keyword evidence="5 7" id="KW-1133">Transmembrane helix</keyword>
<dbReference type="AlphaFoldDB" id="A0A6P6YLB8"/>
<feature type="transmembrane region" description="Helical" evidence="7">
    <location>
        <begin position="63"/>
        <end position="82"/>
    </location>
</feature>
<evidence type="ECO:0000256" key="1">
    <source>
        <dbReference type="ARBA" id="ARBA00004141"/>
    </source>
</evidence>
<evidence type="ECO:0000259" key="8">
    <source>
        <dbReference type="PROSITE" id="PS50850"/>
    </source>
</evidence>
<dbReference type="Pfam" id="PF07690">
    <property type="entry name" value="MFS_1"/>
    <property type="match status" value="1"/>
</dbReference>
<evidence type="ECO:0000256" key="3">
    <source>
        <dbReference type="ARBA" id="ARBA00022692"/>
    </source>
</evidence>
<feature type="transmembrane region" description="Helical" evidence="7">
    <location>
        <begin position="436"/>
        <end position="455"/>
    </location>
</feature>
<feature type="transmembrane region" description="Helical" evidence="7">
    <location>
        <begin position="392"/>
        <end position="415"/>
    </location>
</feature>
<dbReference type="GO" id="GO:0015293">
    <property type="term" value="F:symporter activity"/>
    <property type="evidence" value="ECO:0007669"/>
    <property type="project" value="UniProtKB-KW"/>
</dbReference>
<accession>A0A6P6YLB8</accession>
<feature type="transmembrane region" description="Helical" evidence="7">
    <location>
        <begin position="244"/>
        <end position="271"/>
    </location>
</feature>
<evidence type="ECO:0000256" key="7">
    <source>
        <dbReference type="SAM" id="Phobius"/>
    </source>
</evidence>
<keyword evidence="3 7" id="KW-0812">Transmembrane</keyword>
<keyword evidence="6 7" id="KW-0472">Membrane</keyword>
<dbReference type="Proteomes" id="UP000515146">
    <property type="component" value="Unplaced"/>
</dbReference>
<name>A0A6P6YLB8_DERPT</name>
<dbReference type="InterPro" id="IPR011701">
    <property type="entry name" value="MFS"/>
</dbReference>
<keyword evidence="4" id="KW-0769">Symport</keyword>
<dbReference type="InterPro" id="IPR050382">
    <property type="entry name" value="MFS_Na/Anion_cotransporter"/>
</dbReference>
<gene>
    <name evidence="10" type="primary">LOC113799551</name>
</gene>
<dbReference type="PANTHER" id="PTHR11662:SF399">
    <property type="entry name" value="FI19708P1-RELATED"/>
    <property type="match status" value="1"/>
</dbReference>
<evidence type="ECO:0000313" key="9">
    <source>
        <dbReference type="Proteomes" id="UP000515146"/>
    </source>
</evidence>
<dbReference type="GO" id="GO:0016020">
    <property type="term" value="C:membrane"/>
    <property type="evidence" value="ECO:0007669"/>
    <property type="project" value="UniProtKB-SubCell"/>
</dbReference>
<proteinExistence type="predicted"/>